<evidence type="ECO:0000256" key="3">
    <source>
        <dbReference type="ARBA" id="ARBA00012595"/>
    </source>
</evidence>
<name>K8EKR0_9CHLO</name>
<feature type="coiled-coil region" evidence="9">
    <location>
        <begin position="277"/>
        <end position="304"/>
    </location>
</feature>
<dbReference type="Gene3D" id="2.60.40.1180">
    <property type="entry name" value="Golgi alpha-mannosidase II"/>
    <property type="match status" value="1"/>
</dbReference>
<evidence type="ECO:0000256" key="7">
    <source>
        <dbReference type="ARBA" id="ARBA00023295"/>
    </source>
</evidence>
<evidence type="ECO:0000256" key="4">
    <source>
        <dbReference type="ARBA" id="ARBA00022723"/>
    </source>
</evidence>
<dbReference type="Pfam" id="PF00128">
    <property type="entry name" value="Alpha-amylase"/>
    <property type="match status" value="1"/>
</dbReference>
<dbReference type="SUPFAM" id="SSF51011">
    <property type="entry name" value="Glycosyl hydrolase domain"/>
    <property type="match status" value="1"/>
</dbReference>
<feature type="domain" description="Alpha-amylase C-terminal beta-sheet" evidence="12">
    <location>
        <begin position="1150"/>
        <end position="1213"/>
    </location>
</feature>
<dbReference type="Pfam" id="PF23166">
    <property type="entry name" value="Ig_N_CWD1"/>
    <property type="match status" value="2"/>
</dbReference>
<dbReference type="RefSeq" id="XP_007510219.1">
    <property type="nucleotide sequence ID" value="XM_007510157.1"/>
</dbReference>
<comment type="similarity">
    <text evidence="2">Belongs to the glycosyl hydrolase 13 family.</text>
</comment>
<evidence type="ECO:0000256" key="2">
    <source>
        <dbReference type="ARBA" id="ARBA00008061"/>
    </source>
</evidence>
<dbReference type="InterPro" id="IPR017853">
    <property type="entry name" value="GH"/>
</dbReference>
<dbReference type="PANTHER" id="PTHR43447">
    <property type="entry name" value="ALPHA-AMYLASE"/>
    <property type="match status" value="1"/>
</dbReference>
<reference evidence="13 14" key="1">
    <citation type="submission" date="2011-10" db="EMBL/GenBank/DDBJ databases">
        <authorList>
            <person name="Genoscope - CEA"/>
        </authorList>
    </citation>
    <scope>NUCLEOTIDE SEQUENCE [LARGE SCALE GENOMIC DNA]</scope>
    <source>
        <strain evidence="13 14">RCC 1105</strain>
    </source>
</reference>
<keyword evidence="14" id="KW-1185">Reference proteome</keyword>
<feature type="compositionally biased region" description="Low complexity" evidence="10">
    <location>
        <begin position="28"/>
        <end position="41"/>
    </location>
</feature>
<evidence type="ECO:0000256" key="6">
    <source>
        <dbReference type="ARBA" id="ARBA00023277"/>
    </source>
</evidence>
<evidence type="ECO:0000256" key="5">
    <source>
        <dbReference type="ARBA" id="ARBA00022801"/>
    </source>
</evidence>
<dbReference type="KEGG" id="bpg:Bathy11g00510"/>
<dbReference type="GO" id="GO:0005975">
    <property type="term" value="P:carbohydrate metabolic process"/>
    <property type="evidence" value="ECO:0007669"/>
    <property type="project" value="InterPro"/>
</dbReference>
<gene>
    <name evidence="13" type="ordered locus">Bathy11g00510</name>
</gene>
<comment type="catalytic activity">
    <reaction evidence="1">
        <text>Endohydrolysis of (1-&gt;4)-alpha-D-glucosidic linkages in polysaccharides containing three or more (1-&gt;4)-alpha-linked D-glucose units.</text>
        <dbReference type="EC" id="3.2.1.1"/>
    </reaction>
</comment>
<evidence type="ECO:0000256" key="10">
    <source>
        <dbReference type="SAM" id="MobiDB-lite"/>
    </source>
</evidence>
<sequence length="1223" mass="136097">MAARNAIVLGSIPSMDARSVRTNGLGTSSSSSSSSFSSSSKFSHEHLNHHHGKQSFRPSSSRAGRFVKNTVTKSKSNVAVFAIISPVGSQGLSGGGGGQGDAQKMLLADDELGIKSMYALNSKLKTREVFGEHEFVVMQKINTPHDVVVKVTTNGVKYCVTIETTLDCKKGNESLFLHWGVARDPNQLHAFNEPPIELQPENTRPFNSDACQTLFKSRNTRDRLRTKVGGSIEISGDISDAAHAINFVIRDENSDQWFKPQNGESFHVKIPTPPPPNIEVNEKIVEEEIDVEEMEEIEVEIEDEPAPPPPPPLSVATTAKVDASAIHSSEVVSAGDLFKRIMEREAEKRRKAKTAARFGSIDFSSNVTSNRSMDSSNSATATKNRTFMRDGRKYEKKMVPRIVKTKVRKRVKTEIQVPVKLVEGPWIDYGGSNSIIFLESENAYRIGALVEGNSLSAFERKNGAVTCRIETNIPDDVHLHWGIVPRGGRSDLWTAPPEAMRPPETKSHDDQAVQTPLKSVTHPLLGSHNFIELDLNVVSISQVRFCLVGKNNTWFDNSGQGYSIQLPELQKSESKLTPKQMQESVSKKIEETEQKTLLCMEAAEDTRESAEKAFNAYISALSKISAARDASGLVQLRTLVDEVGEKYLELVRTVGLASSIAQAAADDLQISYEEQMDMFGTTEVFYASAFASLAVPENEVLNESSVRVWYDGVIDAISKAEKKAEAVQRGLISLKKDLELQVETEKAEVQKNEADEKMRMLKRQAEAARTRAKDIDIVKLGLQQKATTEKKKGTGGREILLQGFHWDSTRVKGATESWYARIHSLLPKIKEYGFNTVWLPPPTDSVSDEGYMPRDLYTLDSKYGTEIELRDLVKAFHDVNIIVLGDAVLNHRCAHAQGSNGLWNKFGGKLDWDERAIVCNDPNFGGKGNRGEGECIHCAPNIDHSQDFVKKDVTEWLQFMRREIGFDGWRLDYVKGFSGRHVSDYIEGTEPEFSVGEYWDSLSYQDDGKPCHPQDEHRGRIIKWIEAADPARKKGATTGSTGQTNPGAFDVTLKGILHAVMEYGEYWRLSHDGKPSGLLGWWSSRAVTFIENHDTGSTQGHWRFPSGTEMQGYAYILTHPGTPCVFWDHIFEDGWSHLHKPIRDLLAIRKEMDIHYKSDVEIVPLPHGTRAYAAKIDDCLYMKIGPDDWSPPTSAGTIWDVATFGENYCVWVKKGSEGSSGPR</sequence>
<dbReference type="CDD" id="cd11314">
    <property type="entry name" value="AmyAc_arch_bac_plant_AmyA"/>
    <property type="match status" value="1"/>
</dbReference>
<dbReference type="SUPFAM" id="SSF51445">
    <property type="entry name" value="(Trans)glycosidases"/>
    <property type="match status" value="1"/>
</dbReference>
<dbReference type="InterPro" id="IPR013780">
    <property type="entry name" value="Glyco_hydro_b"/>
</dbReference>
<evidence type="ECO:0000256" key="8">
    <source>
        <dbReference type="ARBA" id="ARBA00030238"/>
    </source>
</evidence>
<dbReference type="eggNOG" id="KOG0471">
    <property type="taxonomic scope" value="Eukaryota"/>
</dbReference>
<dbReference type="Proteomes" id="UP000198341">
    <property type="component" value="Chromosome 11"/>
</dbReference>
<dbReference type="InterPro" id="IPR006047">
    <property type="entry name" value="GH13_cat_dom"/>
</dbReference>
<dbReference type="OrthoDB" id="550577at2759"/>
<evidence type="ECO:0000259" key="11">
    <source>
        <dbReference type="SMART" id="SM00642"/>
    </source>
</evidence>
<keyword evidence="4" id="KW-0479">Metal-binding</keyword>
<keyword evidence="9" id="KW-0175">Coiled coil</keyword>
<feature type="region of interest" description="Disordered" evidence="10">
    <location>
        <begin position="18"/>
        <end position="63"/>
    </location>
</feature>
<dbReference type="GO" id="GO:0005509">
    <property type="term" value="F:calcium ion binding"/>
    <property type="evidence" value="ECO:0007669"/>
    <property type="project" value="InterPro"/>
</dbReference>
<dbReference type="Gene3D" id="3.20.20.80">
    <property type="entry name" value="Glycosidases"/>
    <property type="match status" value="1"/>
</dbReference>
<accession>K8EKR0</accession>
<organism evidence="13 14">
    <name type="scientific">Bathycoccus prasinos</name>
    <dbReference type="NCBI Taxonomy" id="41875"/>
    <lineage>
        <taxon>Eukaryota</taxon>
        <taxon>Viridiplantae</taxon>
        <taxon>Chlorophyta</taxon>
        <taxon>Mamiellophyceae</taxon>
        <taxon>Mamiellales</taxon>
        <taxon>Bathycoccaceae</taxon>
        <taxon>Bathycoccus</taxon>
    </lineage>
</organism>
<dbReference type="InterPro" id="IPR056301">
    <property type="entry name" value="GWD-like_N_Ig"/>
</dbReference>
<dbReference type="STRING" id="41875.K8EKR0"/>
<dbReference type="SMART" id="SM00642">
    <property type="entry name" value="Aamy"/>
    <property type="match status" value="1"/>
</dbReference>
<dbReference type="SMART" id="SM00810">
    <property type="entry name" value="Alpha-amyl_C2"/>
    <property type="match status" value="1"/>
</dbReference>
<dbReference type="EMBL" id="FO082268">
    <property type="protein sequence ID" value="CCO18564.1"/>
    <property type="molecule type" value="Genomic_DNA"/>
</dbReference>
<dbReference type="GO" id="GO:0004556">
    <property type="term" value="F:alpha-amylase activity"/>
    <property type="evidence" value="ECO:0007669"/>
    <property type="project" value="UniProtKB-EC"/>
</dbReference>
<keyword evidence="6" id="KW-0119">Carbohydrate metabolism</keyword>
<evidence type="ECO:0000313" key="14">
    <source>
        <dbReference type="Proteomes" id="UP000198341"/>
    </source>
</evidence>
<dbReference type="EC" id="3.2.1.1" evidence="3"/>
<proteinExistence type="inferred from homology"/>
<feature type="domain" description="Glycosyl hydrolase family 13 catalytic" evidence="11">
    <location>
        <begin position="798"/>
        <end position="1149"/>
    </location>
</feature>
<evidence type="ECO:0000256" key="1">
    <source>
        <dbReference type="ARBA" id="ARBA00000548"/>
    </source>
</evidence>
<dbReference type="InterPro" id="IPR012850">
    <property type="entry name" value="A-amylase_bs_C"/>
</dbReference>
<evidence type="ECO:0000259" key="12">
    <source>
        <dbReference type="SMART" id="SM00810"/>
    </source>
</evidence>
<dbReference type="Pfam" id="PF07821">
    <property type="entry name" value="Alpha-amyl_C2"/>
    <property type="match status" value="1"/>
</dbReference>
<feature type="coiled-coil region" evidence="9">
    <location>
        <begin position="717"/>
        <end position="771"/>
    </location>
</feature>
<keyword evidence="5" id="KW-0378">Hydrolase</keyword>
<dbReference type="GeneID" id="19012737"/>
<evidence type="ECO:0000256" key="9">
    <source>
        <dbReference type="SAM" id="Coils"/>
    </source>
</evidence>
<dbReference type="AlphaFoldDB" id="K8EKR0"/>
<evidence type="ECO:0000313" key="13">
    <source>
        <dbReference type="EMBL" id="CCO18564.1"/>
    </source>
</evidence>
<keyword evidence="7" id="KW-0326">Glycosidase</keyword>
<protein>
    <recommendedName>
        <fullName evidence="3">alpha-amylase</fullName>
        <ecNumber evidence="3">3.2.1.1</ecNumber>
    </recommendedName>
    <alternativeName>
        <fullName evidence="8">1,4-alpha-D-glucan glucanohydrolase</fullName>
    </alternativeName>
</protein>